<reference evidence="1" key="2">
    <citation type="journal article" date="2015" name="Data Brief">
        <title>Shoot transcriptome of the giant reed, Arundo donax.</title>
        <authorList>
            <person name="Barrero R.A."/>
            <person name="Guerrero F.D."/>
            <person name="Moolhuijzen P."/>
            <person name="Goolsby J.A."/>
            <person name="Tidwell J."/>
            <person name="Bellgard S.E."/>
            <person name="Bellgard M.I."/>
        </authorList>
    </citation>
    <scope>NUCLEOTIDE SEQUENCE</scope>
    <source>
        <tissue evidence="1">Shoot tissue taken approximately 20 cm above the soil surface</tissue>
    </source>
</reference>
<protein>
    <submittedName>
        <fullName evidence="1">Uncharacterized protein</fullName>
    </submittedName>
</protein>
<organism evidence="1">
    <name type="scientific">Arundo donax</name>
    <name type="common">Giant reed</name>
    <name type="synonym">Donax arundinaceus</name>
    <dbReference type="NCBI Taxonomy" id="35708"/>
    <lineage>
        <taxon>Eukaryota</taxon>
        <taxon>Viridiplantae</taxon>
        <taxon>Streptophyta</taxon>
        <taxon>Embryophyta</taxon>
        <taxon>Tracheophyta</taxon>
        <taxon>Spermatophyta</taxon>
        <taxon>Magnoliopsida</taxon>
        <taxon>Liliopsida</taxon>
        <taxon>Poales</taxon>
        <taxon>Poaceae</taxon>
        <taxon>PACMAD clade</taxon>
        <taxon>Arundinoideae</taxon>
        <taxon>Arundineae</taxon>
        <taxon>Arundo</taxon>
    </lineage>
</organism>
<dbReference type="AlphaFoldDB" id="A0A0A8ZGL2"/>
<dbReference type="EMBL" id="GBRH01259949">
    <property type="protein sequence ID" value="JAD37946.1"/>
    <property type="molecule type" value="Transcribed_RNA"/>
</dbReference>
<proteinExistence type="predicted"/>
<evidence type="ECO:0000313" key="1">
    <source>
        <dbReference type="EMBL" id="JAD37946.1"/>
    </source>
</evidence>
<accession>A0A0A8ZGL2</accession>
<name>A0A0A8ZGL2_ARUDO</name>
<sequence>MTRYNATNILPWSLLPDSGSHKRIISNSRGNANIYSFLPSSLYIPLSFARRKILFHIPNTKDVRTLCWV</sequence>
<reference evidence="1" key="1">
    <citation type="submission" date="2014-09" db="EMBL/GenBank/DDBJ databases">
        <authorList>
            <person name="Magalhaes I.L.F."/>
            <person name="Oliveira U."/>
            <person name="Santos F.R."/>
            <person name="Vidigal T.H.D.A."/>
            <person name="Brescovit A.D."/>
            <person name="Santos A.J."/>
        </authorList>
    </citation>
    <scope>NUCLEOTIDE SEQUENCE</scope>
    <source>
        <tissue evidence="1">Shoot tissue taken approximately 20 cm above the soil surface</tissue>
    </source>
</reference>